<dbReference type="PANTHER" id="PTHR40980:SF3">
    <property type="entry name" value="TONB-DEPENDENT RECEPTOR-LIKE BETA-BARREL DOMAIN-CONTAINING PROTEIN"/>
    <property type="match status" value="1"/>
</dbReference>
<dbReference type="InterPro" id="IPR037066">
    <property type="entry name" value="Plug_dom_sf"/>
</dbReference>
<proteinExistence type="inferred from homology"/>
<feature type="domain" description="TonB-dependent receptor-like beta-barrel" evidence="7">
    <location>
        <begin position="455"/>
        <end position="966"/>
    </location>
</feature>
<comment type="subcellular location">
    <subcellularLocation>
        <location evidence="1 4">Cell outer membrane</location>
    </subcellularLocation>
</comment>
<protein>
    <submittedName>
        <fullName evidence="9">TonB-dependent receptor</fullName>
    </submittedName>
</protein>
<evidence type="ECO:0000256" key="2">
    <source>
        <dbReference type="ARBA" id="ARBA00023136"/>
    </source>
</evidence>
<dbReference type="InterPro" id="IPR036942">
    <property type="entry name" value="Beta-barrel_TonB_sf"/>
</dbReference>
<comment type="similarity">
    <text evidence="4">Belongs to the TonB-dependent receptor family.</text>
</comment>
<evidence type="ECO:0000256" key="1">
    <source>
        <dbReference type="ARBA" id="ARBA00004442"/>
    </source>
</evidence>
<feature type="signal peptide" evidence="6">
    <location>
        <begin position="1"/>
        <end position="29"/>
    </location>
</feature>
<sequence>MKTRTFTKTKLATSLSLVLGLGSMMPAHAAEDAGDENIEVIQVTGIRGSLVKSMDVKRSSNGIVDAINAEDIGKFPDSNLAESLQRISGVSIDRQNGEGSKVTVRGFGPDRNLVMLNNRQMPTTTGSRSFDFANVASEAISAVEVEKTSQAKNSTGGIGATINVLTQRPLNNPGQKASFGVKAVDDTSTDQGSITPELSALYSNTFADDKFGISISASYQDRESGNQQAQVGTGWRSFPGSVDQDWSGSPGANPEWGGVPKDANQINRPGDSDVYSVPQTTIYRFEEQQRKRTNGQLVLQYEPIDSVRTTLDYTYMRNDVDTQSHDVSAWFNFVPTQESTWSDGPVSSPLVYSENYPGGGADLSMAAGDFGTRDEGGSLGFNVEWDASEKLSLELDYHNSYAERSPNSPNGSSSNLSTAAFIRTSAATDFTGEVPVLAVGNGNNVRPEDMRITGSVFGNAVNRSEIEQVQISGTYDFEDAGSIDFGIASTEVNNHSQSVNVQRNDWGGVGAAGDLDAAWFPAGTVQDKFDGSKGNFGSYEGSASTDPLNTIFLWDFEAVRARAAELYASSAVGDCGNGFCPSTDYASDTDRFTEETSKSAYLQYNYFGEIGDMPFDVHLGLRYEQTDVESTSAVSEFGSATWIAETEIAVNPTGERIFLTETGDYDYYLPNVNFNIEVVEDVYVRAAYSETIGRPDYTSIQGGTVVGTLANRGGGSGTKGNPGLLPLESTNYDISAEWYFDQGSYASVGYFRKDVTNFIDNGVVESNIYNIPDPSHSAYVNEAIAAGQTTAIAQRQWIYDNYGATDPNVTINPANGNIEITGNPGDDDLLFLINQPTNDSESSVIDGWEFAVQHFFGETGFGMQANYTLVNAGDSYDNANLNRPGDLPQNVEVGISDTANIVAMYENYGVTARVAWNWRDEFLNATGNGTGANPQYTEAYSQVDFSIGYDIPQVEGLTVFLEGLNITNETTRVHGRATEQVLNYTQTGARYGLGARYTF</sequence>
<dbReference type="Pfam" id="PF00593">
    <property type="entry name" value="TonB_dep_Rec_b-barrel"/>
    <property type="match status" value="1"/>
</dbReference>
<keyword evidence="4" id="KW-0798">TonB box</keyword>
<dbReference type="Pfam" id="PF07715">
    <property type="entry name" value="Plug"/>
    <property type="match status" value="1"/>
</dbReference>
<evidence type="ECO:0000259" key="8">
    <source>
        <dbReference type="Pfam" id="PF07715"/>
    </source>
</evidence>
<reference evidence="9" key="1">
    <citation type="journal article" date="2023" name="Int. J. Syst. Evol. Microbiol.">
        <title>&lt;i&gt;Shewanella septentrionalis&lt;/i&gt; sp. nov. and &lt;i&gt;Shewanella holmiensis&lt;/i&gt; sp. nov., isolated from Baltic Sea water and sediments.</title>
        <authorList>
            <person name="Martin-Rodriguez A.J."/>
            <person name="Thorell K."/>
            <person name="Joffre E."/>
            <person name="Jensie-Markopoulos S."/>
            <person name="Moore E.R.B."/>
            <person name="Sjoling A."/>
        </authorList>
    </citation>
    <scope>NUCLEOTIDE SEQUENCE</scope>
    <source>
        <strain evidence="9">SP1S2-7</strain>
    </source>
</reference>
<dbReference type="Gene3D" id="2.170.130.10">
    <property type="entry name" value="TonB-dependent receptor, plug domain"/>
    <property type="match status" value="1"/>
</dbReference>
<gene>
    <name evidence="9" type="ORF">NE535_00765</name>
</gene>
<keyword evidence="6" id="KW-0732">Signal</keyword>
<keyword evidence="9" id="KW-0675">Receptor</keyword>
<dbReference type="InterPro" id="IPR000531">
    <property type="entry name" value="Beta-barrel_TonB"/>
</dbReference>
<name>A0A9X2WJ68_9GAMM</name>
<comment type="caution">
    <text evidence="9">The sequence shown here is derived from an EMBL/GenBank/DDBJ whole genome shotgun (WGS) entry which is preliminary data.</text>
</comment>
<dbReference type="AlphaFoldDB" id="A0A9X2WJ68"/>
<dbReference type="PANTHER" id="PTHR40980">
    <property type="entry name" value="PLUG DOMAIN-CONTAINING PROTEIN"/>
    <property type="match status" value="1"/>
</dbReference>
<feature type="domain" description="TonB-dependent receptor plug" evidence="8">
    <location>
        <begin position="57"/>
        <end position="160"/>
    </location>
</feature>
<dbReference type="SUPFAM" id="SSF56935">
    <property type="entry name" value="Porins"/>
    <property type="match status" value="1"/>
</dbReference>
<evidence type="ECO:0000256" key="6">
    <source>
        <dbReference type="SAM" id="SignalP"/>
    </source>
</evidence>
<feature type="chain" id="PRO_5040744239" evidence="6">
    <location>
        <begin position="30"/>
        <end position="999"/>
    </location>
</feature>
<dbReference type="Gene3D" id="2.40.170.20">
    <property type="entry name" value="TonB-dependent receptor, beta-barrel domain"/>
    <property type="match status" value="1"/>
</dbReference>
<evidence type="ECO:0000256" key="3">
    <source>
        <dbReference type="ARBA" id="ARBA00023237"/>
    </source>
</evidence>
<dbReference type="InterPro" id="IPR010104">
    <property type="entry name" value="TonB_rcpt_bac"/>
</dbReference>
<organism evidence="9 10">
    <name type="scientific">Shewanella holmiensis</name>
    <dbReference type="NCBI Taxonomy" id="2952222"/>
    <lineage>
        <taxon>Bacteria</taxon>
        <taxon>Pseudomonadati</taxon>
        <taxon>Pseudomonadota</taxon>
        <taxon>Gammaproteobacteria</taxon>
        <taxon>Alteromonadales</taxon>
        <taxon>Shewanellaceae</taxon>
        <taxon>Shewanella</taxon>
    </lineage>
</organism>
<dbReference type="Proteomes" id="UP001155546">
    <property type="component" value="Unassembled WGS sequence"/>
</dbReference>
<evidence type="ECO:0000256" key="5">
    <source>
        <dbReference type="SAM" id="MobiDB-lite"/>
    </source>
</evidence>
<evidence type="ECO:0000313" key="9">
    <source>
        <dbReference type="EMBL" id="MCT7940333.1"/>
    </source>
</evidence>
<dbReference type="InterPro" id="IPR012910">
    <property type="entry name" value="Plug_dom"/>
</dbReference>
<evidence type="ECO:0000256" key="4">
    <source>
        <dbReference type="RuleBase" id="RU003357"/>
    </source>
</evidence>
<dbReference type="EMBL" id="JAMTCD010000001">
    <property type="protein sequence ID" value="MCT7940333.1"/>
    <property type="molecule type" value="Genomic_DNA"/>
</dbReference>
<keyword evidence="3" id="KW-0998">Cell outer membrane</keyword>
<dbReference type="NCBIfam" id="TIGR01782">
    <property type="entry name" value="TonB-Xanth-Caul"/>
    <property type="match status" value="1"/>
</dbReference>
<accession>A0A9X2WJ68</accession>
<feature type="region of interest" description="Disordered" evidence="5">
    <location>
        <begin position="243"/>
        <end position="273"/>
    </location>
</feature>
<keyword evidence="10" id="KW-1185">Reference proteome</keyword>
<keyword evidence="2 4" id="KW-0472">Membrane</keyword>
<dbReference type="RefSeq" id="WP_261296787.1">
    <property type="nucleotide sequence ID" value="NZ_JAMTCD010000001.1"/>
</dbReference>
<dbReference type="GO" id="GO:0009279">
    <property type="term" value="C:cell outer membrane"/>
    <property type="evidence" value="ECO:0007669"/>
    <property type="project" value="UniProtKB-SubCell"/>
</dbReference>
<evidence type="ECO:0000313" key="10">
    <source>
        <dbReference type="Proteomes" id="UP001155546"/>
    </source>
</evidence>
<evidence type="ECO:0000259" key="7">
    <source>
        <dbReference type="Pfam" id="PF00593"/>
    </source>
</evidence>